<accession>A0A191ZJM5</accession>
<evidence type="ECO:0000313" key="4">
    <source>
        <dbReference type="Proteomes" id="UP000078596"/>
    </source>
</evidence>
<dbReference type="InterPro" id="IPR036291">
    <property type="entry name" value="NAD(P)-bd_dom_sf"/>
</dbReference>
<dbReference type="AlphaFoldDB" id="A0A191ZJM5"/>
<name>A0A191ZJM5_9GAMM</name>
<gene>
    <name evidence="3" type="ORF">A9404_12535</name>
</gene>
<comment type="similarity">
    <text evidence="1">Belongs to the short-chain dehydrogenases/reductases (SDR) family.</text>
</comment>
<dbReference type="RefSeq" id="WP_066102242.1">
    <property type="nucleotide sequence ID" value="NZ_CP016027.1"/>
</dbReference>
<evidence type="ECO:0000256" key="1">
    <source>
        <dbReference type="ARBA" id="ARBA00006484"/>
    </source>
</evidence>
<reference evidence="3 4" key="1">
    <citation type="submission" date="2016-06" db="EMBL/GenBank/DDBJ databases">
        <title>Insight into the functional genes involving in sulfur oxidation in Pearl River water.</title>
        <authorList>
            <person name="Luo J."/>
            <person name="Tan X."/>
            <person name="Lin W."/>
        </authorList>
    </citation>
    <scope>NUCLEOTIDE SEQUENCE [LARGE SCALE GENOMIC DNA]</scope>
    <source>
        <strain evidence="3 4">LS2</strain>
    </source>
</reference>
<dbReference type="InterPro" id="IPR002347">
    <property type="entry name" value="SDR_fam"/>
</dbReference>
<dbReference type="InterPro" id="IPR051122">
    <property type="entry name" value="SDR_DHRS6-like"/>
</dbReference>
<evidence type="ECO:0000313" key="3">
    <source>
        <dbReference type="EMBL" id="ANJ68089.1"/>
    </source>
</evidence>
<dbReference type="PANTHER" id="PTHR43477:SF1">
    <property type="entry name" value="DIHYDROANTICAPSIN 7-DEHYDROGENASE"/>
    <property type="match status" value="1"/>
</dbReference>
<dbReference type="PANTHER" id="PTHR43477">
    <property type="entry name" value="DIHYDROANTICAPSIN 7-DEHYDROGENASE"/>
    <property type="match status" value="1"/>
</dbReference>
<proteinExistence type="inferred from homology"/>
<protein>
    <submittedName>
        <fullName evidence="3">Short-chain dehydrogenase</fullName>
    </submittedName>
</protein>
<dbReference type="SUPFAM" id="SSF51735">
    <property type="entry name" value="NAD(P)-binding Rossmann-fold domains"/>
    <property type="match status" value="1"/>
</dbReference>
<dbReference type="PRINTS" id="PR00081">
    <property type="entry name" value="GDHRDH"/>
</dbReference>
<dbReference type="STRING" id="1860122.A9404_12535"/>
<dbReference type="CDD" id="cd05233">
    <property type="entry name" value="SDR_c"/>
    <property type="match status" value="1"/>
</dbReference>
<dbReference type="GO" id="GO:0016491">
    <property type="term" value="F:oxidoreductase activity"/>
    <property type="evidence" value="ECO:0007669"/>
    <property type="project" value="UniProtKB-KW"/>
</dbReference>
<dbReference type="KEGG" id="haz:A9404_12535"/>
<dbReference type="Gene3D" id="3.40.50.720">
    <property type="entry name" value="NAD(P)-binding Rossmann-like Domain"/>
    <property type="match status" value="1"/>
</dbReference>
<sequence length="244" mass="25416">MNIAQTSSFHGRHIVVFGGSSGIGLATAKALKTQGANVTIVGRTLERLQTAADQIGGARYAVADLADRKSIEAIFDDTTQVDHLVITAGGIHAGKLVDSDPEKLLSEVNEHISGSLYAVKSVIPRMPGTGSIVLMGGQFSDRPTGDGTSVMALACRGIEALARGLALEIKPIRVNVIAPGFVDTPLYDAFGAEGRAALLAHAAGSLPIGRIGRPEEIADAISFLLSNEYMNCEVLHIDGGGRFA</sequence>
<dbReference type="Proteomes" id="UP000078596">
    <property type="component" value="Chromosome"/>
</dbReference>
<evidence type="ECO:0000256" key="2">
    <source>
        <dbReference type="ARBA" id="ARBA00023002"/>
    </source>
</evidence>
<dbReference type="OrthoDB" id="9806974at2"/>
<dbReference type="EMBL" id="CP016027">
    <property type="protein sequence ID" value="ANJ68089.1"/>
    <property type="molecule type" value="Genomic_DNA"/>
</dbReference>
<keyword evidence="4" id="KW-1185">Reference proteome</keyword>
<organism evidence="3 4">
    <name type="scientific">Halothiobacillus diazotrophicus</name>
    <dbReference type="NCBI Taxonomy" id="1860122"/>
    <lineage>
        <taxon>Bacteria</taxon>
        <taxon>Pseudomonadati</taxon>
        <taxon>Pseudomonadota</taxon>
        <taxon>Gammaproteobacteria</taxon>
        <taxon>Chromatiales</taxon>
        <taxon>Halothiobacillaceae</taxon>
        <taxon>Halothiobacillus</taxon>
    </lineage>
</organism>
<keyword evidence="2" id="KW-0560">Oxidoreductase</keyword>
<dbReference type="Pfam" id="PF13561">
    <property type="entry name" value="adh_short_C2"/>
    <property type="match status" value="1"/>
</dbReference>